<name>A0A5S6Q948_TRIMR</name>
<proteinExistence type="predicted"/>
<protein>
    <submittedName>
        <fullName evidence="2">Uncharacterized protein</fullName>
    </submittedName>
</protein>
<dbReference type="Proteomes" id="UP000046395">
    <property type="component" value="Unassembled WGS sequence"/>
</dbReference>
<reference evidence="2" key="1">
    <citation type="submission" date="2019-12" db="UniProtKB">
        <authorList>
            <consortium name="WormBaseParasite"/>
        </authorList>
    </citation>
    <scope>IDENTIFICATION</scope>
</reference>
<dbReference type="WBParaSite" id="TMUE_1000003482.1">
    <property type="protein sequence ID" value="TMUE_1000003482.1"/>
    <property type="gene ID" value="WBGene00298730"/>
</dbReference>
<organism evidence="1 2">
    <name type="scientific">Trichuris muris</name>
    <name type="common">Mouse whipworm</name>
    <dbReference type="NCBI Taxonomy" id="70415"/>
    <lineage>
        <taxon>Eukaryota</taxon>
        <taxon>Metazoa</taxon>
        <taxon>Ecdysozoa</taxon>
        <taxon>Nematoda</taxon>
        <taxon>Enoplea</taxon>
        <taxon>Dorylaimia</taxon>
        <taxon>Trichinellida</taxon>
        <taxon>Trichuridae</taxon>
        <taxon>Trichuris</taxon>
    </lineage>
</organism>
<keyword evidence="1" id="KW-1185">Reference proteome</keyword>
<dbReference type="AlphaFoldDB" id="A0A5S6Q948"/>
<accession>A0A5S6Q948</accession>
<evidence type="ECO:0000313" key="1">
    <source>
        <dbReference type="Proteomes" id="UP000046395"/>
    </source>
</evidence>
<evidence type="ECO:0000313" key="2">
    <source>
        <dbReference type="WBParaSite" id="TMUE_1000003482.1"/>
    </source>
</evidence>
<sequence>MDVLLTQGVSGDLVQSFFIRQQPKGVCPPSNTVGFMAASYTSILSLFHANIKISVLAVKLEQSTRRISVIVTLGMRVQLALIFSPGRNHT</sequence>